<evidence type="ECO:0000313" key="5">
    <source>
        <dbReference type="EMBL" id="MBV7257060.1"/>
    </source>
</evidence>
<evidence type="ECO:0000259" key="4">
    <source>
        <dbReference type="PROSITE" id="PS50956"/>
    </source>
</evidence>
<dbReference type="EMBL" id="JAGSPA010000003">
    <property type="protein sequence ID" value="MBV7257060.1"/>
    <property type="molecule type" value="Genomic_DNA"/>
</dbReference>
<evidence type="ECO:0000313" key="6">
    <source>
        <dbReference type="Proteomes" id="UP000722336"/>
    </source>
</evidence>
<dbReference type="Pfam" id="PF13412">
    <property type="entry name" value="HTH_24"/>
    <property type="match status" value="1"/>
</dbReference>
<dbReference type="PROSITE" id="PS50956">
    <property type="entry name" value="HTH_ASNC_2"/>
    <property type="match status" value="1"/>
</dbReference>
<dbReference type="CDD" id="cd00090">
    <property type="entry name" value="HTH_ARSR"/>
    <property type="match status" value="1"/>
</dbReference>
<name>A0ABS6SF78_9SPHN</name>
<gene>
    <name evidence="5" type="ORF">KCG44_09725</name>
</gene>
<dbReference type="InterPro" id="IPR019885">
    <property type="entry name" value="Tscrpt_reg_HTH_AsnC-type_CS"/>
</dbReference>
<evidence type="ECO:0000256" key="1">
    <source>
        <dbReference type="ARBA" id="ARBA00023015"/>
    </source>
</evidence>
<dbReference type="InterPro" id="IPR000485">
    <property type="entry name" value="AsnC-type_HTH_dom"/>
</dbReference>
<accession>A0ABS6SF78</accession>
<dbReference type="PANTHER" id="PTHR30154:SF34">
    <property type="entry name" value="TRANSCRIPTIONAL REGULATOR AZLB"/>
    <property type="match status" value="1"/>
</dbReference>
<reference evidence="5 6" key="1">
    <citation type="submission" date="2021-04" db="EMBL/GenBank/DDBJ databases">
        <authorList>
            <person name="Pira H."/>
            <person name="Risdian C."/>
            <person name="Wink J."/>
        </authorList>
    </citation>
    <scope>NUCLEOTIDE SEQUENCE [LARGE SCALE GENOMIC DNA]</scope>
    <source>
        <strain evidence="5 6">WHA3</strain>
    </source>
</reference>
<dbReference type="InterPro" id="IPR019888">
    <property type="entry name" value="Tscrpt_reg_AsnC-like"/>
</dbReference>
<sequence length="150" mass="16806">MDRLDLAIIRELQRDGRLTNQALAERVGLSPSPCLRRLRALEKSGTIRGYTALVDPRAVGLTITVFIRITLDRHSSDTVTRFEQAIARLDEVLECHLMTGSSDYLLRVLVKDLPDYERFMRQSVHAIPGIASVDTSFSYGAVKEATVFSL</sequence>
<keyword evidence="6" id="KW-1185">Reference proteome</keyword>
<keyword evidence="1" id="KW-0805">Transcription regulation</keyword>
<keyword evidence="3" id="KW-0804">Transcription</keyword>
<dbReference type="Proteomes" id="UP000722336">
    <property type="component" value="Unassembled WGS sequence"/>
</dbReference>
<evidence type="ECO:0000256" key="3">
    <source>
        <dbReference type="ARBA" id="ARBA00023163"/>
    </source>
</evidence>
<dbReference type="PANTHER" id="PTHR30154">
    <property type="entry name" value="LEUCINE-RESPONSIVE REGULATORY PROTEIN"/>
    <property type="match status" value="1"/>
</dbReference>
<evidence type="ECO:0000256" key="2">
    <source>
        <dbReference type="ARBA" id="ARBA00023125"/>
    </source>
</evidence>
<organism evidence="5 6">
    <name type="scientific">Pacificimonas pallii</name>
    <dbReference type="NCBI Taxonomy" id="2827236"/>
    <lineage>
        <taxon>Bacteria</taxon>
        <taxon>Pseudomonadati</taxon>
        <taxon>Pseudomonadota</taxon>
        <taxon>Alphaproteobacteria</taxon>
        <taxon>Sphingomonadales</taxon>
        <taxon>Sphingosinicellaceae</taxon>
        <taxon>Pacificimonas</taxon>
    </lineage>
</organism>
<dbReference type="PROSITE" id="PS00519">
    <property type="entry name" value="HTH_ASNC_1"/>
    <property type="match status" value="1"/>
</dbReference>
<dbReference type="InterPro" id="IPR019887">
    <property type="entry name" value="Tscrpt_reg_AsnC/Lrp_C"/>
</dbReference>
<dbReference type="SMART" id="SM00344">
    <property type="entry name" value="HTH_ASNC"/>
    <property type="match status" value="1"/>
</dbReference>
<dbReference type="InterPro" id="IPR011991">
    <property type="entry name" value="ArsR-like_HTH"/>
</dbReference>
<protein>
    <submittedName>
        <fullName evidence="5">Lrp/AsnC family transcriptional regulator</fullName>
    </submittedName>
</protein>
<proteinExistence type="predicted"/>
<feature type="domain" description="HTH asnC-type" evidence="4">
    <location>
        <begin position="1"/>
        <end position="62"/>
    </location>
</feature>
<keyword evidence="2" id="KW-0238">DNA-binding</keyword>
<dbReference type="Pfam" id="PF01037">
    <property type="entry name" value="AsnC_trans_reg"/>
    <property type="match status" value="1"/>
</dbReference>
<comment type="caution">
    <text evidence="5">The sequence shown here is derived from an EMBL/GenBank/DDBJ whole genome shotgun (WGS) entry which is preliminary data.</text>
</comment>